<comment type="caution">
    <text evidence="1">The sequence shown here is derived from an EMBL/GenBank/DDBJ whole genome shotgun (WGS) entry which is preliminary data.</text>
</comment>
<evidence type="ECO:0000313" key="1">
    <source>
        <dbReference type="EMBL" id="PVD36569.1"/>
    </source>
</evidence>
<reference evidence="1 2" key="1">
    <citation type="submission" date="2018-04" db="EMBL/GenBank/DDBJ databases">
        <title>The genome of golden apple snail Pomacea canaliculata provides insight into stress tolerance and invasive adaptation.</title>
        <authorList>
            <person name="Liu C."/>
            <person name="Liu B."/>
            <person name="Ren Y."/>
            <person name="Zhang Y."/>
            <person name="Wang H."/>
            <person name="Li S."/>
            <person name="Jiang F."/>
            <person name="Yin L."/>
            <person name="Zhang G."/>
            <person name="Qian W."/>
            <person name="Fan W."/>
        </authorList>
    </citation>
    <scope>NUCLEOTIDE SEQUENCE [LARGE SCALE GENOMIC DNA]</scope>
    <source>
        <strain evidence="1">SZHN2017</strain>
        <tissue evidence="1">Muscle</tissue>
    </source>
</reference>
<dbReference type="EMBL" id="PZQS01000002">
    <property type="protein sequence ID" value="PVD36569.1"/>
    <property type="molecule type" value="Genomic_DNA"/>
</dbReference>
<dbReference type="Proteomes" id="UP000245119">
    <property type="component" value="Linkage Group LG2"/>
</dbReference>
<sequence>MPGFFSWRRGYLEAISWKTDIEGTSTSLDLIFVIATHDSPFSSCTGAPATIATRIKHQQQDDSMVVDCS</sequence>
<protein>
    <submittedName>
        <fullName evidence="1">Uncharacterized protein</fullName>
    </submittedName>
</protein>
<dbReference type="AlphaFoldDB" id="A0A2T7PT30"/>
<proteinExistence type="predicted"/>
<gene>
    <name evidence="1" type="ORF">C0Q70_03554</name>
</gene>
<organism evidence="1 2">
    <name type="scientific">Pomacea canaliculata</name>
    <name type="common">Golden apple snail</name>
    <dbReference type="NCBI Taxonomy" id="400727"/>
    <lineage>
        <taxon>Eukaryota</taxon>
        <taxon>Metazoa</taxon>
        <taxon>Spiralia</taxon>
        <taxon>Lophotrochozoa</taxon>
        <taxon>Mollusca</taxon>
        <taxon>Gastropoda</taxon>
        <taxon>Caenogastropoda</taxon>
        <taxon>Architaenioglossa</taxon>
        <taxon>Ampullarioidea</taxon>
        <taxon>Ampullariidae</taxon>
        <taxon>Pomacea</taxon>
    </lineage>
</organism>
<keyword evidence="2" id="KW-1185">Reference proteome</keyword>
<evidence type="ECO:0000313" key="2">
    <source>
        <dbReference type="Proteomes" id="UP000245119"/>
    </source>
</evidence>
<accession>A0A2T7PT30</accession>
<name>A0A2T7PT30_POMCA</name>